<accession>A0A397TVY0</accession>
<evidence type="ECO:0000313" key="1">
    <source>
        <dbReference type="EMBL" id="RIB01048.1"/>
    </source>
</evidence>
<dbReference type="EMBL" id="QKWP01003369">
    <property type="protein sequence ID" value="RIB01048.1"/>
    <property type="molecule type" value="Genomic_DNA"/>
</dbReference>
<gene>
    <name evidence="1" type="ORF">C2G38_2128535</name>
</gene>
<name>A0A397TVY0_9GLOM</name>
<sequence length="55" mass="6429">METRVCPFVYVLYAGSVIFKQSANLEYNVLLITSNPNIRNLFIWATTIFENFGYF</sequence>
<comment type="caution">
    <text evidence="1">The sequence shown here is derived from an EMBL/GenBank/DDBJ whole genome shotgun (WGS) entry which is preliminary data.</text>
</comment>
<reference evidence="1 2" key="1">
    <citation type="submission" date="2018-06" db="EMBL/GenBank/DDBJ databases">
        <title>Comparative genomics reveals the genomic features of Rhizophagus irregularis, R. cerebriforme, R. diaphanum and Gigaspora rosea, and their symbiotic lifestyle signature.</title>
        <authorList>
            <person name="Morin E."/>
            <person name="San Clemente H."/>
            <person name="Chen E.C.H."/>
            <person name="De La Providencia I."/>
            <person name="Hainaut M."/>
            <person name="Kuo A."/>
            <person name="Kohler A."/>
            <person name="Murat C."/>
            <person name="Tang N."/>
            <person name="Roy S."/>
            <person name="Loubradou J."/>
            <person name="Henrissat B."/>
            <person name="Grigoriev I.V."/>
            <person name="Corradi N."/>
            <person name="Roux C."/>
            <person name="Martin F.M."/>
        </authorList>
    </citation>
    <scope>NUCLEOTIDE SEQUENCE [LARGE SCALE GENOMIC DNA]</scope>
    <source>
        <strain evidence="1 2">DAOM 194757</strain>
    </source>
</reference>
<dbReference type="Proteomes" id="UP000266673">
    <property type="component" value="Unassembled WGS sequence"/>
</dbReference>
<organism evidence="1 2">
    <name type="scientific">Gigaspora rosea</name>
    <dbReference type="NCBI Taxonomy" id="44941"/>
    <lineage>
        <taxon>Eukaryota</taxon>
        <taxon>Fungi</taxon>
        <taxon>Fungi incertae sedis</taxon>
        <taxon>Mucoromycota</taxon>
        <taxon>Glomeromycotina</taxon>
        <taxon>Glomeromycetes</taxon>
        <taxon>Diversisporales</taxon>
        <taxon>Gigasporaceae</taxon>
        <taxon>Gigaspora</taxon>
    </lineage>
</organism>
<proteinExistence type="predicted"/>
<keyword evidence="2" id="KW-1185">Reference proteome</keyword>
<dbReference type="AlphaFoldDB" id="A0A397TVY0"/>
<protein>
    <submittedName>
        <fullName evidence="1">Uncharacterized protein</fullName>
    </submittedName>
</protein>
<evidence type="ECO:0000313" key="2">
    <source>
        <dbReference type="Proteomes" id="UP000266673"/>
    </source>
</evidence>